<dbReference type="Gene3D" id="1.10.287.1490">
    <property type="match status" value="1"/>
</dbReference>
<protein>
    <submittedName>
        <fullName evidence="3">Uncharacterized protein</fullName>
    </submittedName>
</protein>
<evidence type="ECO:0000313" key="4">
    <source>
        <dbReference type="Proteomes" id="UP001353858"/>
    </source>
</evidence>
<reference evidence="4" key="1">
    <citation type="submission" date="2023-01" db="EMBL/GenBank/DDBJ databases">
        <title>Key to firefly adult light organ development and bioluminescence: homeobox transcription factors regulate luciferase expression and transportation to peroxisome.</title>
        <authorList>
            <person name="Fu X."/>
        </authorList>
    </citation>
    <scope>NUCLEOTIDE SEQUENCE [LARGE SCALE GENOMIC DNA]</scope>
</reference>
<evidence type="ECO:0000256" key="1">
    <source>
        <dbReference type="SAM" id="Coils"/>
    </source>
</evidence>
<evidence type="ECO:0000256" key="2">
    <source>
        <dbReference type="SAM" id="MobiDB-lite"/>
    </source>
</evidence>
<name>A0AAN7PD71_9COLE</name>
<sequence>MSYVRHKSRAFRDAGDIPEVVRRRSEGRLKSYPSTEDARAWCDITDDRRQQILDYIISDIEQCSVGKYVPIDVIISTLLANKKSDCGKLQDEVDALKKKLEAYSKLEPKEEQKPMLDIQPRGVRRAADTVIAKTEETPDVCAAIKREQEGTSCAALDKYPDEDLKSLIIKKDAEIIALKNQLAAKQSELDQILAGKSMSGQPSHGFKEVEKERDNLKKELQASKHEIQSLKTRIDEPCVQEIEKLEKEIQRLKSKGQLTADEEAEIIRKEIDVLKKYCAKLATIQEENQALKIQVETLKKQPEVKPALAQRESLSSVATAVANMDIDTLRNELNNKIAKLNEVIAERDNLKEKIKQLEKELLKHQNLPDDIDTVRRKSEMLDSVSDECRKLRSSLESMKTVEQEMKTLKKRACKADKLQNDLDSVNKEIVSIRNKSAAEIQTLKSKNEEIVKERETYKKVAMEAKSMGEELKCLAHCAKEAEALKRERDCLKSKLQKLHGIEAQYRQLQHKVKYLENIQSEREMYKIKYEEMLGLECDCEMLKTQVDKFKDMDKDRSTLINQVRDCECCIAEQEEEIKKLIAHIDNMSKGNNEQQARLQREINNMKNELKQKNNVIATSEQQLSSVQEQLRKTIKGVSCETSCLRSRIAELQEQLSKKTNVETDKNDEDIVTQYEKAVLRIKALEKRINEYKADIERLTTENAALKQRQIAAMEGGAPVFDNDAFNKLKAQLENEQKKAMLAEAKLKEICEKQGISVPVIEVADVKRLSQAYEERLSQAKTEAELASSIKKQQDQEIKSLHSKYNDGLAKLQTSHEEVLKELDVEHAKELENLRSELRSSKETILTLERIMGSDKQSLISFKSSKKSAFEAASVKGSVRKTLSQKELSERGISERGSLNFEELKILHNKTCEATAALLHKCPTKHVAFTCGPLPNDEDRQRLIKRIAALENDLLKKQKHTQEKVGALQVAVRIERQRLQDFKNLLETEKNRNNELMCKIGAQSRTVANMQIERETMLKNSSFNEERLQSLVQHCEQKKRRIKKLEEDLAKQKAIHRKEMESLYNLQMRTPVPGSNNPTSRLCSSCSRRENKRRQSMDGEVDSHIPEVRLIKSIEFKQDVPN</sequence>
<feature type="coiled-coil region" evidence="1">
    <location>
        <begin position="570"/>
        <end position="629"/>
    </location>
</feature>
<feature type="coiled-coil region" evidence="1">
    <location>
        <begin position="674"/>
        <end position="782"/>
    </location>
</feature>
<comment type="caution">
    <text evidence="3">The sequence shown here is derived from an EMBL/GenBank/DDBJ whole genome shotgun (WGS) entry which is preliminary data.</text>
</comment>
<keyword evidence="1" id="KW-0175">Coiled coil</keyword>
<dbReference type="EMBL" id="JARPUR010000003">
    <property type="protein sequence ID" value="KAK4879351.1"/>
    <property type="molecule type" value="Genomic_DNA"/>
</dbReference>
<keyword evidence="4" id="KW-1185">Reference proteome</keyword>
<feature type="coiled-coil region" evidence="1">
    <location>
        <begin position="79"/>
        <end position="106"/>
    </location>
</feature>
<dbReference type="AlphaFoldDB" id="A0AAN7PD71"/>
<gene>
    <name evidence="3" type="ORF">RN001_007497</name>
</gene>
<feature type="coiled-coil region" evidence="1">
    <location>
        <begin position="939"/>
        <end position="998"/>
    </location>
</feature>
<feature type="coiled-coil region" evidence="1">
    <location>
        <begin position="326"/>
        <end position="367"/>
    </location>
</feature>
<accession>A0AAN7PD71</accession>
<feature type="compositionally biased region" description="Polar residues" evidence="2">
    <location>
        <begin position="1066"/>
        <end position="1085"/>
    </location>
</feature>
<dbReference type="PANTHER" id="PTHR19327">
    <property type="entry name" value="GOLGIN"/>
    <property type="match status" value="1"/>
</dbReference>
<feature type="coiled-coil region" evidence="1">
    <location>
        <begin position="206"/>
        <end position="301"/>
    </location>
</feature>
<evidence type="ECO:0000313" key="3">
    <source>
        <dbReference type="EMBL" id="KAK4879351.1"/>
    </source>
</evidence>
<organism evidence="3 4">
    <name type="scientific">Aquatica leii</name>
    <dbReference type="NCBI Taxonomy" id="1421715"/>
    <lineage>
        <taxon>Eukaryota</taxon>
        <taxon>Metazoa</taxon>
        <taxon>Ecdysozoa</taxon>
        <taxon>Arthropoda</taxon>
        <taxon>Hexapoda</taxon>
        <taxon>Insecta</taxon>
        <taxon>Pterygota</taxon>
        <taxon>Neoptera</taxon>
        <taxon>Endopterygota</taxon>
        <taxon>Coleoptera</taxon>
        <taxon>Polyphaga</taxon>
        <taxon>Elateriformia</taxon>
        <taxon>Elateroidea</taxon>
        <taxon>Lampyridae</taxon>
        <taxon>Luciolinae</taxon>
        <taxon>Aquatica</taxon>
    </lineage>
</organism>
<feature type="region of interest" description="Disordered" evidence="2">
    <location>
        <begin position="1066"/>
        <end position="1101"/>
    </location>
</feature>
<feature type="coiled-coil region" evidence="1">
    <location>
        <begin position="1027"/>
        <end position="1061"/>
    </location>
</feature>
<feature type="compositionally biased region" description="Basic and acidic residues" evidence="2">
    <location>
        <begin position="1086"/>
        <end position="1101"/>
    </location>
</feature>
<dbReference type="PANTHER" id="PTHR19327:SF0">
    <property type="entry name" value="GOLGIN SUBFAMILY A MEMBER 4"/>
    <property type="match status" value="1"/>
</dbReference>
<proteinExistence type="predicted"/>
<dbReference type="Proteomes" id="UP001353858">
    <property type="component" value="Unassembled WGS sequence"/>
</dbReference>
<feature type="coiled-coil region" evidence="1">
    <location>
        <begin position="391"/>
        <end position="511"/>
    </location>
</feature>